<dbReference type="EMBL" id="JAPWIE010000004">
    <property type="protein sequence ID" value="MCZ4551107.1"/>
    <property type="molecule type" value="Genomic_DNA"/>
</dbReference>
<name>A0ABT4MZG4_GORRU</name>
<evidence type="ECO:0000256" key="4">
    <source>
        <dbReference type="ARBA" id="ARBA00023125"/>
    </source>
</evidence>
<dbReference type="Gene3D" id="3.90.1150.10">
    <property type="entry name" value="Aspartate Aminotransferase, domain 1"/>
    <property type="match status" value="1"/>
</dbReference>
<dbReference type="InterPro" id="IPR004839">
    <property type="entry name" value="Aminotransferase_I/II_large"/>
</dbReference>
<dbReference type="Gene3D" id="3.40.640.10">
    <property type="entry name" value="Type I PLP-dependent aspartate aminotransferase-like (Major domain)"/>
    <property type="match status" value="1"/>
</dbReference>
<keyword evidence="7" id="KW-0808">Transferase</keyword>
<dbReference type="InterPro" id="IPR036388">
    <property type="entry name" value="WH-like_DNA-bd_sf"/>
</dbReference>
<sequence>MVEVQGQISGSTAAAIAESVRDLVAVGHFRPGDSLPPIRTLAGDLDLNRNTVAAAYRQLVSMGLAVTRSRAGTVITALPQPDTELDPAPGAVDLAGGNPDSALLPDLYAAVSASRSEPSVYGAPAVHPGLEDVAHHLFDDAPAGELVITHGAVDAVERLLAAHLIRGDLVALESPCFLASIGTIRLNGYRTAAVAVDEHGMTPDGLDRALRDGARAVIITPRAHNPTGASLNTVRAQKLSVLLESYPEVLVIEDDHLSMVAAAAYHRVTPATTHRWALIRSMAKFLGPDLRVALTYTDPLTADALGARLRAGKTWVSHLLQGAAAHMLTDPDCMTLVDSARVAYQRRLTDLTEELLQHNIIPFGVPDGLNLWIDLPAGVDAGMLHTQLARAGWATQPGHIFTAGDAPPPNALRVTTASLDQPTTGHFAAALARLLQAP</sequence>
<dbReference type="InterPro" id="IPR015422">
    <property type="entry name" value="PyrdxlP-dep_Trfase_small"/>
</dbReference>
<keyword evidence="2" id="KW-0663">Pyridoxal phosphate</keyword>
<organism evidence="7 8">
    <name type="scientific">Gordonia rubripertincta</name>
    <name type="common">Rhodococcus corallinus</name>
    <dbReference type="NCBI Taxonomy" id="36822"/>
    <lineage>
        <taxon>Bacteria</taxon>
        <taxon>Bacillati</taxon>
        <taxon>Actinomycetota</taxon>
        <taxon>Actinomycetes</taxon>
        <taxon>Mycobacteriales</taxon>
        <taxon>Gordoniaceae</taxon>
        <taxon>Gordonia</taxon>
    </lineage>
</organism>
<dbReference type="GO" id="GO:0008483">
    <property type="term" value="F:transaminase activity"/>
    <property type="evidence" value="ECO:0007669"/>
    <property type="project" value="UniProtKB-KW"/>
</dbReference>
<evidence type="ECO:0000313" key="7">
    <source>
        <dbReference type="EMBL" id="MCZ4551107.1"/>
    </source>
</evidence>
<comment type="similarity">
    <text evidence="1">In the C-terminal section; belongs to the class-I pyridoxal-phosphate-dependent aminotransferase family.</text>
</comment>
<proteinExistence type="inferred from homology"/>
<evidence type="ECO:0000256" key="1">
    <source>
        <dbReference type="ARBA" id="ARBA00005384"/>
    </source>
</evidence>
<keyword evidence="8" id="KW-1185">Reference proteome</keyword>
<dbReference type="InterPro" id="IPR015421">
    <property type="entry name" value="PyrdxlP-dep_Trfase_major"/>
</dbReference>
<feature type="domain" description="HTH gntR-type" evidence="6">
    <location>
        <begin position="10"/>
        <end position="78"/>
    </location>
</feature>
<keyword evidence="3" id="KW-0805">Transcription regulation</keyword>
<dbReference type="PANTHER" id="PTHR46577:SF1">
    <property type="entry name" value="HTH-TYPE TRANSCRIPTIONAL REGULATORY PROTEIN GABR"/>
    <property type="match status" value="1"/>
</dbReference>
<dbReference type="Pfam" id="PF00155">
    <property type="entry name" value="Aminotran_1_2"/>
    <property type="match status" value="1"/>
</dbReference>
<dbReference type="Gene3D" id="1.10.10.10">
    <property type="entry name" value="Winged helix-like DNA-binding domain superfamily/Winged helix DNA-binding domain"/>
    <property type="match status" value="1"/>
</dbReference>
<dbReference type="InterPro" id="IPR051446">
    <property type="entry name" value="HTH_trans_reg/aminotransferase"/>
</dbReference>
<evidence type="ECO:0000313" key="8">
    <source>
        <dbReference type="Proteomes" id="UP001067235"/>
    </source>
</evidence>
<dbReference type="CDD" id="cd07377">
    <property type="entry name" value="WHTH_GntR"/>
    <property type="match status" value="1"/>
</dbReference>
<dbReference type="PANTHER" id="PTHR46577">
    <property type="entry name" value="HTH-TYPE TRANSCRIPTIONAL REGULATORY PROTEIN GABR"/>
    <property type="match status" value="1"/>
</dbReference>
<dbReference type="RefSeq" id="WP_301571859.1">
    <property type="nucleotide sequence ID" value="NZ_JAPWIE010000004.1"/>
</dbReference>
<dbReference type="SMART" id="SM00345">
    <property type="entry name" value="HTH_GNTR"/>
    <property type="match status" value="1"/>
</dbReference>
<dbReference type="Proteomes" id="UP001067235">
    <property type="component" value="Unassembled WGS sequence"/>
</dbReference>
<comment type="caution">
    <text evidence="7">The sequence shown here is derived from an EMBL/GenBank/DDBJ whole genome shotgun (WGS) entry which is preliminary data.</text>
</comment>
<accession>A0ABT4MZG4</accession>
<dbReference type="CDD" id="cd00609">
    <property type="entry name" value="AAT_like"/>
    <property type="match status" value="1"/>
</dbReference>
<dbReference type="InterPro" id="IPR036390">
    <property type="entry name" value="WH_DNA-bd_sf"/>
</dbReference>
<keyword evidence="4" id="KW-0238">DNA-binding</keyword>
<dbReference type="PROSITE" id="PS50949">
    <property type="entry name" value="HTH_GNTR"/>
    <property type="match status" value="1"/>
</dbReference>
<gene>
    <name evidence="7" type="ORF">O4213_14035</name>
</gene>
<dbReference type="SUPFAM" id="SSF46785">
    <property type="entry name" value="Winged helix' DNA-binding domain"/>
    <property type="match status" value="1"/>
</dbReference>
<dbReference type="SUPFAM" id="SSF53383">
    <property type="entry name" value="PLP-dependent transferases"/>
    <property type="match status" value="1"/>
</dbReference>
<keyword evidence="7" id="KW-0032">Aminotransferase</keyword>
<dbReference type="Pfam" id="PF00392">
    <property type="entry name" value="GntR"/>
    <property type="match status" value="1"/>
</dbReference>
<evidence type="ECO:0000256" key="3">
    <source>
        <dbReference type="ARBA" id="ARBA00023015"/>
    </source>
</evidence>
<keyword evidence="5" id="KW-0804">Transcription</keyword>
<protein>
    <submittedName>
        <fullName evidence="7">Aminotransferase class I/II-fold pyridoxal phosphate-dependent enzyme</fullName>
    </submittedName>
</protein>
<evidence type="ECO:0000256" key="2">
    <source>
        <dbReference type="ARBA" id="ARBA00022898"/>
    </source>
</evidence>
<evidence type="ECO:0000256" key="5">
    <source>
        <dbReference type="ARBA" id="ARBA00023163"/>
    </source>
</evidence>
<reference evidence="7" key="1">
    <citation type="submission" date="2022-12" db="EMBL/GenBank/DDBJ databases">
        <authorList>
            <person name="Krivoruchko A.V."/>
            <person name="Elkin A."/>
        </authorList>
    </citation>
    <scope>NUCLEOTIDE SEQUENCE</scope>
    <source>
        <strain evidence="7">IEGM 1388</strain>
    </source>
</reference>
<evidence type="ECO:0000259" key="6">
    <source>
        <dbReference type="PROSITE" id="PS50949"/>
    </source>
</evidence>
<dbReference type="InterPro" id="IPR015424">
    <property type="entry name" value="PyrdxlP-dep_Trfase"/>
</dbReference>
<dbReference type="InterPro" id="IPR000524">
    <property type="entry name" value="Tscrpt_reg_HTH_GntR"/>
</dbReference>